<dbReference type="PIRSF" id="PIRSF005572">
    <property type="entry name" value="NifS"/>
    <property type="match status" value="1"/>
</dbReference>
<evidence type="ECO:0000256" key="9">
    <source>
        <dbReference type="RuleBase" id="RU004504"/>
    </source>
</evidence>
<protein>
    <recommendedName>
        <fullName evidence="3">cysteine desulfurase</fullName>
        <ecNumber evidence="3">2.8.1.7</ecNumber>
    </recommendedName>
</protein>
<evidence type="ECO:0000313" key="11">
    <source>
        <dbReference type="EMBL" id="CAL1683812.1"/>
    </source>
</evidence>
<evidence type="ECO:0000256" key="7">
    <source>
        <dbReference type="ARBA" id="ARBA00023004"/>
    </source>
</evidence>
<dbReference type="EC" id="2.8.1.7" evidence="3"/>
<evidence type="ECO:0000256" key="3">
    <source>
        <dbReference type="ARBA" id="ARBA00012239"/>
    </source>
</evidence>
<dbReference type="EMBL" id="OZ034827">
    <property type="protein sequence ID" value="CAL1683812.1"/>
    <property type="molecule type" value="Genomic_DNA"/>
</dbReference>
<dbReference type="PANTHER" id="PTHR11601">
    <property type="entry name" value="CYSTEINE DESULFURYLASE FAMILY MEMBER"/>
    <property type="match status" value="1"/>
</dbReference>
<dbReference type="InterPro" id="IPR015421">
    <property type="entry name" value="PyrdxlP-dep_Trfase_major"/>
</dbReference>
<dbReference type="GO" id="GO:0051536">
    <property type="term" value="F:iron-sulfur cluster binding"/>
    <property type="evidence" value="ECO:0007669"/>
    <property type="project" value="UniProtKB-KW"/>
</dbReference>
<dbReference type="Pfam" id="PF00266">
    <property type="entry name" value="Aminotran_5"/>
    <property type="match status" value="1"/>
</dbReference>
<evidence type="ECO:0000313" key="12">
    <source>
        <dbReference type="Proteomes" id="UP001497644"/>
    </source>
</evidence>
<evidence type="ECO:0000256" key="1">
    <source>
        <dbReference type="ARBA" id="ARBA00001933"/>
    </source>
</evidence>
<evidence type="ECO:0000256" key="4">
    <source>
        <dbReference type="ARBA" id="ARBA00022679"/>
    </source>
</evidence>
<keyword evidence="4" id="KW-0808">Transferase</keyword>
<dbReference type="GO" id="GO:0005739">
    <property type="term" value="C:mitochondrion"/>
    <property type="evidence" value="ECO:0007669"/>
    <property type="project" value="TreeGrafter"/>
</dbReference>
<dbReference type="PROSITE" id="PS00595">
    <property type="entry name" value="AA_TRANSFER_CLASS_5"/>
    <property type="match status" value="1"/>
</dbReference>
<name>A0AAV2NV42_9HYME</name>
<dbReference type="GO" id="GO:0005829">
    <property type="term" value="C:cytosol"/>
    <property type="evidence" value="ECO:0007669"/>
    <property type="project" value="TreeGrafter"/>
</dbReference>
<gene>
    <name evidence="11" type="ORF">LPLAT_LOCUS9473</name>
</gene>
<dbReference type="Gene3D" id="3.90.1150.10">
    <property type="entry name" value="Aspartate Aminotransferase, domain 1"/>
    <property type="match status" value="1"/>
</dbReference>
<dbReference type="GO" id="GO:0031071">
    <property type="term" value="F:cysteine desulfurase activity"/>
    <property type="evidence" value="ECO:0007669"/>
    <property type="project" value="UniProtKB-EC"/>
</dbReference>
<keyword evidence="6" id="KW-0663">Pyridoxal phosphate</keyword>
<keyword evidence="7" id="KW-0408">Iron</keyword>
<evidence type="ECO:0000256" key="8">
    <source>
        <dbReference type="ARBA" id="ARBA00023014"/>
    </source>
</evidence>
<dbReference type="InterPro" id="IPR000192">
    <property type="entry name" value="Aminotrans_V_dom"/>
</dbReference>
<dbReference type="GO" id="GO:0046872">
    <property type="term" value="F:metal ion binding"/>
    <property type="evidence" value="ECO:0007669"/>
    <property type="project" value="UniProtKB-KW"/>
</dbReference>
<comment type="cofactor">
    <cofactor evidence="1 9">
        <name>pyridoxal 5'-phosphate</name>
        <dbReference type="ChEBI" id="CHEBI:597326"/>
    </cofactor>
</comment>
<keyword evidence="8" id="KW-0411">Iron-sulfur</keyword>
<dbReference type="Proteomes" id="UP001497644">
    <property type="component" value="Chromosome 4"/>
</dbReference>
<dbReference type="Gene3D" id="3.40.640.10">
    <property type="entry name" value="Type I PLP-dependent aspartate aminotransferase-like (Major domain)"/>
    <property type="match status" value="2"/>
</dbReference>
<dbReference type="GO" id="GO:0016226">
    <property type="term" value="P:iron-sulfur cluster assembly"/>
    <property type="evidence" value="ECO:0007669"/>
    <property type="project" value="TreeGrafter"/>
</dbReference>
<keyword evidence="5" id="KW-0479">Metal-binding</keyword>
<organism evidence="11 12">
    <name type="scientific">Lasius platythorax</name>
    <dbReference type="NCBI Taxonomy" id="488582"/>
    <lineage>
        <taxon>Eukaryota</taxon>
        <taxon>Metazoa</taxon>
        <taxon>Ecdysozoa</taxon>
        <taxon>Arthropoda</taxon>
        <taxon>Hexapoda</taxon>
        <taxon>Insecta</taxon>
        <taxon>Pterygota</taxon>
        <taxon>Neoptera</taxon>
        <taxon>Endopterygota</taxon>
        <taxon>Hymenoptera</taxon>
        <taxon>Apocrita</taxon>
        <taxon>Aculeata</taxon>
        <taxon>Formicoidea</taxon>
        <taxon>Formicidae</taxon>
        <taxon>Formicinae</taxon>
        <taxon>Lasius</taxon>
        <taxon>Lasius</taxon>
    </lineage>
</organism>
<reference evidence="11" key="1">
    <citation type="submission" date="2024-04" db="EMBL/GenBank/DDBJ databases">
        <authorList>
            <consortium name="Molecular Ecology Group"/>
        </authorList>
    </citation>
    <scope>NUCLEOTIDE SEQUENCE</scope>
</reference>
<dbReference type="InterPro" id="IPR016454">
    <property type="entry name" value="Cysteine_dSase"/>
</dbReference>
<dbReference type="InterPro" id="IPR020578">
    <property type="entry name" value="Aminotrans_V_PyrdxlP_BS"/>
</dbReference>
<evidence type="ECO:0000256" key="6">
    <source>
        <dbReference type="ARBA" id="ARBA00022898"/>
    </source>
</evidence>
<dbReference type="AlphaFoldDB" id="A0AAV2NV42"/>
<evidence type="ECO:0000259" key="10">
    <source>
        <dbReference type="Pfam" id="PF00266"/>
    </source>
</evidence>
<dbReference type="SUPFAM" id="SSF53383">
    <property type="entry name" value="PLP-dependent transferases"/>
    <property type="match status" value="1"/>
</dbReference>
<dbReference type="InterPro" id="IPR015424">
    <property type="entry name" value="PyrdxlP-dep_Trfase"/>
</dbReference>
<evidence type="ECO:0000256" key="2">
    <source>
        <dbReference type="ARBA" id="ARBA00006490"/>
    </source>
</evidence>
<dbReference type="InterPro" id="IPR015422">
    <property type="entry name" value="PyrdxlP-dep_Trfase_small"/>
</dbReference>
<keyword evidence="12" id="KW-1185">Reference proteome</keyword>
<feature type="domain" description="Aminotransferase class V" evidence="10">
    <location>
        <begin position="140"/>
        <end position="291"/>
    </location>
</feature>
<comment type="similarity">
    <text evidence="2">Belongs to the class-V pyridoxal-phosphate-dependent aminotransferase family. NifS/IscS subfamily.</text>
</comment>
<dbReference type="GO" id="GO:0005634">
    <property type="term" value="C:nucleus"/>
    <property type="evidence" value="ECO:0007669"/>
    <property type="project" value="TreeGrafter"/>
</dbReference>
<evidence type="ECO:0000256" key="5">
    <source>
        <dbReference type="ARBA" id="ARBA00022723"/>
    </source>
</evidence>
<sequence length="308" mass="34346">MFRSTRCLISALHRVKDRYLHTCDQHLSDVAEYESPITDENKKGPTEGRSLYLDAQATTTLDPRVLDKMMLYLTVYHGNPHSRTRMYGWESEAAVEHARQQIADLIGADKKEVIFIFGATECNNIAVKGVARFYKSRKNHVVTVSVMMVNNEIGVKQPIEEVGAICRKKKVFFHTDAAQAVGKVPIDVNAMNIDLISISGHKLYGPKGIGALYVRRRPRVRVELQSGGGQERGMRSGTVPAPLAVGLGAACELAQTEMAYDHKYINTLSNHLIEKLMSNLTHVVRNGDPVAWYPGCVNLSCVSKMNRY</sequence>
<accession>A0AAV2NV42</accession>
<proteinExistence type="inferred from homology"/>
<dbReference type="PANTHER" id="PTHR11601:SF34">
    <property type="entry name" value="CYSTEINE DESULFURASE"/>
    <property type="match status" value="1"/>
</dbReference>